<feature type="compositionally biased region" description="Polar residues" evidence="1">
    <location>
        <begin position="20"/>
        <end position="32"/>
    </location>
</feature>
<protein>
    <submittedName>
        <fullName evidence="4">Uncharacterized protein</fullName>
    </submittedName>
</protein>
<accession>A0A4U5P803</accession>
<gene>
    <name evidence="4" type="ORF">L596_007029</name>
</gene>
<keyword evidence="3" id="KW-0732">Signal</keyword>
<sequence>MRLLFWILLAILVTCALSQGTNESTVKSTPTIPQTVSLKSSQSSSTKTSKTPTKPSKISTTTTPAPKPTPAPGSSFHAGAFFGGIFFGMILMVGLILVYRVWLKRRMDNPGMRAY</sequence>
<feature type="transmembrane region" description="Helical" evidence="2">
    <location>
        <begin position="80"/>
        <end position="103"/>
    </location>
</feature>
<keyword evidence="2" id="KW-0472">Membrane</keyword>
<reference evidence="4" key="1">
    <citation type="submission" date="2013-11" db="EMBL/GenBank/DDBJ databases">
        <authorList>
            <person name="Sternberg P."/>
            <person name="Dillman A."/>
            <person name="Macchietto M."/>
        </authorList>
    </citation>
    <scope>NUCLEOTIDE SEQUENCE</scope>
    <source>
        <strain evidence="4">ALL</strain>
    </source>
</reference>
<keyword evidence="2" id="KW-1133">Transmembrane helix</keyword>
<feature type="compositionally biased region" description="Low complexity" evidence="1">
    <location>
        <begin position="33"/>
        <end position="64"/>
    </location>
</feature>
<dbReference type="AlphaFoldDB" id="A0A4U5P803"/>
<reference evidence="4" key="2">
    <citation type="journal article" date="2015" name="Genome Biol.">
        <title>Comparative genomics of Steinernema reveals deeply conserved gene regulatory networks.</title>
        <authorList>
            <person name="Dillman A.R."/>
            <person name="Macchietto M."/>
            <person name="Porter C.F."/>
            <person name="Rogers A."/>
            <person name="Williams B."/>
            <person name="Antoshechkin I."/>
            <person name="Lee M.M."/>
            <person name="Goodwin Z."/>
            <person name="Lu X."/>
            <person name="Lewis E.E."/>
            <person name="Goodrich-Blair H."/>
            <person name="Stock S.P."/>
            <person name="Adams B.J."/>
            <person name="Sternberg P.W."/>
            <person name="Mortazavi A."/>
        </authorList>
    </citation>
    <scope>NUCLEOTIDE SEQUENCE [LARGE SCALE GENOMIC DNA]</scope>
    <source>
        <strain evidence="4">ALL</strain>
    </source>
</reference>
<comment type="caution">
    <text evidence="4">The sequence shown here is derived from an EMBL/GenBank/DDBJ whole genome shotgun (WGS) entry which is preliminary data.</text>
</comment>
<evidence type="ECO:0000256" key="2">
    <source>
        <dbReference type="SAM" id="Phobius"/>
    </source>
</evidence>
<organism evidence="4">
    <name type="scientific">Steinernema carpocapsae</name>
    <name type="common">Entomopathogenic nematode</name>
    <dbReference type="NCBI Taxonomy" id="34508"/>
    <lineage>
        <taxon>Eukaryota</taxon>
        <taxon>Metazoa</taxon>
        <taxon>Ecdysozoa</taxon>
        <taxon>Nematoda</taxon>
        <taxon>Chromadorea</taxon>
        <taxon>Rhabditida</taxon>
        <taxon>Tylenchina</taxon>
        <taxon>Panagrolaimomorpha</taxon>
        <taxon>Strongyloidoidea</taxon>
        <taxon>Steinernematidae</taxon>
        <taxon>Steinernema</taxon>
    </lineage>
</organism>
<feature type="chain" id="PRO_5020607097" evidence="3">
    <location>
        <begin position="19"/>
        <end position="115"/>
    </location>
</feature>
<feature type="signal peptide" evidence="3">
    <location>
        <begin position="1"/>
        <end position="18"/>
    </location>
</feature>
<name>A0A4U5P803_STECR</name>
<evidence type="ECO:0000256" key="1">
    <source>
        <dbReference type="SAM" id="MobiDB-lite"/>
    </source>
</evidence>
<keyword evidence="2" id="KW-0812">Transmembrane</keyword>
<dbReference type="EMBL" id="AZBU02000002">
    <property type="protein sequence ID" value="TKR92358.1"/>
    <property type="molecule type" value="Genomic_DNA"/>
</dbReference>
<proteinExistence type="predicted"/>
<evidence type="ECO:0000313" key="4">
    <source>
        <dbReference type="EMBL" id="TKR92358.1"/>
    </source>
</evidence>
<evidence type="ECO:0000256" key="3">
    <source>
        <dbReference type="SAM" id="SignalP"/>
    </source>
</evidence>
<reference evidence="4" key="3">
    <citation type="journal article" date="2019" name="G3 (Bethesda)">
        <title>Hybrid Assembly of the Genome of the Entomopathogenic Nematode Steinernema carpocapsae Identifies the X-Chromosome.</title>
        <authorList>
            <person name="Serra L."/>
            <person name="Macchietto M."/>
            <person name="Macias-Munoz A."/>
            <person name="McGill C.J."/>
            <person name="Rodriguez I.M."/>
            <person name="Rodriguez B."/>
            <person name="Murad R."/>
            <person name="Mortazavi A."/>
        </authorList>
    </citation>
    <scope>NUCLEOTIDE SEQUENCE</scope>
    <source>
        <strain evidence="4">ALL</strain>
    </source>
</reference>
<feature type="region of interest" description="Disordered" evidence="1">
    <location>
        <begin position="20"/>
        <end position="71"/>
    </location>
</feature>